<comment type="caution">
    <text evidence="2">The sequence shown here is derived from an EMBL/GenBank/DDBJ whole genome shotgun (WGS) entry which is preliminary data.</text>
</comment>
<feature type="compositionally biased region" description="Basic residues" evidence="1">
    <location>
        <begin position="338"/>
        <end position="353"/>
    </location>
</feature>
<feature type="compositionally biased region" description="Low complexity" evidence="1">
    <location>
        <begin position="108"/>
        <end position="120"/>
    </location>
</feature>
<gene>
    <name evidence="2" type="ORF">Fcan01_01873</name>
</gene>
<organism evidence="2 3">
    <name type="scientific">Folsomia candida</name>
    <name type="common">Springtail</name>
    <dbReference type="NCBI Taxonomy" id="158441"/>
    <lineage>
        <taxon>Eukaryota</taxon>
        <taxon>Metazoa</taxon>
        <taxon>Ecdysozoa</taxon>
        <taxon>Arthropoda</taxon>
        <taxon>Hexapoda</taxon>
        <taxon>Collembola</taxon>
        <taxon>Entomobryomorpha</taxon>
        <taxon>Isotomoidea</taxon>
        <taxon>Isotomidae</taxon>
        <taxon>Proisotominae</taxon>
        <taxon>Folsomia</taxon>
    </lineage>
</organism>
<proteinExistence type="predicted"/>
<feature type="compositionally biased region" description="Basic and acidic residues" evidence="1">
    <location>
        <begin position="75"/>
        <end position="89"/>
    </location>
</feature>
<protein>
    <submittedName>
        <fullName evidence="2">Protein embryonic gonad</fullName>
    </submittedName>
</protein>
<dbReference type="STRING" id="158441.A0A226EYA7"/>
<dbReference type="EMBL" id="LNIX01000001">
    <property type="protein sequence ID" value="OXA61831.1"/>
    <property type="molecule type" value="Genomic_DNA"/>
</dbReference>
<feature type="region of interest" description="Disordered" evidence="1">
    <location>
        <begin position="338"/>
        <end position="403"/>
    </location>
</feature>
<feature type="compositionally biased region" description="Low complexity" evidence="1">
    <location>
        <begin position="509"/>
        <end position="529"/>
    </location>
</feature>
<evidence type="ECO:0000256" key="1">
    <source>
        <dbReference type="SAM" id="MobiDB-lite"/>
    </source>
</evidence>
<dbReference type="Proteomes" id="UP000198287">
    <property type="component" value="Unassembled WGS sequence"/>
</dbReference>
<evidence type="ECO:0000313" key="3">
    <source>
        <dbReference type="Proteomes" id="UP000198287"/>
    </source>
</evidence>
<evidence type="ECO:0000313" key="2">
    <source>
        <dbReference type="EMBL" id="OXA61831.1"/>
    </source>
</evidence>
<dbReference type="OrthoDB" id="5850793at2759"/>
<sequence length="552" mass="58766">MGMSKSGSRYGRRSNWFKIHCLLQAQGQQNGMSGPETNNNSSSTTNNNNSSPNYQSSFGKNPLPSTVTSYGSGGDLRDRDRGERERERTPSSTPRNGLNGLPPSGFTSISSLSPESLSSLNRKLNGSGPELADYFRAAGMSGMGKPMTGVGGGGGANNTSSKGITYSEEGEDMSRTTRSPGSLESPRSDASMDDGKSSTPLFSLPPGSPLEMKPTDLLSFDLITRDLMKMGYDPLRLWPAMFSGQPNLQNLHSFNPYRFMFPNFPGAAAAAAAFPSGYPPPPNPGVPPHLLNNGAVHPSAAAAAAAAKLFSTASLVEGGIPSPLANHPNNLSVANLHQHHNHHQNHHASRSHSHSPTSSRASPPVPSSLRNSRVTLPIVPPSSSLTLTPPISHHGSDDPSSLFPLQKLRTIPLQEKPIDLSAKSTNNNHVDVEYAGKMFPSANGDISDDDDDNMCDNNNSDNERDDDSDVDMKNVKSEYEDSDHEEEDAVQDLSSSSNNNNVTKSATLRRSSSYCSSRGRSPSSPKRASTPLDLTRGSGNSNSSPPLTKVAT</sequence>
<name>A0A226EYA7_FOLCA</name>
<keyword evidence="3" id="KW-1185">Reference proteome</keyword>
<feature type="region of interest" description="Disordered" evidence="1">
    <location>
        <begin position="28"/>
        <end position="124"/>
    </location>
</feature>
<feature type="compositionally biased region" description="Low complexity" evidence="1">
    <location>
        <begin position="374"/>
        <end position="392"/>
    </location>
</feature>
<feature type="compositionally biased region" description="Acidic residues" evidence="1">
    <location>
        <begin position="480"/>
        <end position="490"/>
    </location>
</feature>
<feature type="region of interest" description="Disordered" evidence="1">
    <location>
        <begin position="441"/>
        <end position="552"/>
    </location>
</feature>
<feature type="compositionally biased region" description="Polar residues" evidence="1">
    <location>
        <begin position="52"/>
        <end position="70"/>
    </location>
</feature>
<dbReference type="AlphaFoldDB" id="A0A226EYA7"/>
<accession>A0A226EYA7</accession>
<feature type="compositionally biased region" description="Polar residues" evidence="1">
    <location>
        <begin position="537"/>
        <end position="552"/>
    </location>
</feature>
<feature type="compositionally biased region" description="Basic and acidic residues" evidence="1">
    <location>
        <begin position="470"/>
        <end position="479"/>
    </location>
</feature>
<feature type="compositionally biased region" description="Low complexity" evidence="1">
    <location>
        <begin position="37"/>
        <end position="51"/>
    </location>
</feature>
<feature type="region of interest" description="Disordered" evidence="1">
    <location>
        <begin position="146"/>
        <end position="208"/>
    </location>
</feature>
<reference evidence="2 3" key="1">
    <citation type="submission" date="2015-12" db="EMBL/GenBank/DDBJ databases">
        <title>The genome of Folsomia candida.</title>
        <authorList>
            <person name="Faddeeva A."/>
            <person name="Derks M.F."/>
            <person name="Anvar Y."/>
            <person name="Smit S."/>
            <person name="Van Straalen N."/>
            <person name="Roelofs D."/>
        </authorList>
    </citation>
    <scope>NUCLEOTIDE SEQUENCE [LARGE SCALE GENOMIC DNA]</scope>
    <source>
        <strain evidence="2 3">VU population</strain>
        <tissue evidence="2">Whole body</tissue>
    </source>
</reference>